<keyword evidence="3" id="KW-1185">Reference proteome</keyword>
<dbReference type="InterPro" id="IPR009060">
    <property type="entry name" value="UBA-like_sf"/>
</dbReference>
<protein>
    <recommendedName>
        <fullName evidence="1">CUE domain-containing protein</fullName>
    </recommendedName>
</protein>
<dbReference type="OMA" id="YSLKMHL"/>
<dbReference type="OrthoDB" id="440455at2759"/>
<evidence type="ECO:0000313" key="3">
    <source>
        <dbReference type="Proteomes" id="UP000238479"/>
    </source>
</evidence>
<organism evidence="2 3">
    <name type="scientific">Rosa chinensis</name>
    <name type="common">China rose</name>
    <dbReference type="NCBI Taxonomy" id="74649"/>
    <lineage>
        <taxon>Eukaryota</taxon>
        <taxon>Viridiplantae</taxon>
        <taxon>Streptophyta</taxon>
        <taxon>Embryophyta</taxon>
        <taxon>Tracheophyta</taxon>
        <taxon>Spermatophyta</taxon>
        <taxon>Magnoliopsida</taxon>
        <taxon>eudicotyledons</taxon>
        <taxon>Gunneridae</taxon>
        <taxon>Pentapetalae</taxon>
        <taxon>rosids</taxon>
        <taxon>fabids</taxon>
        <taxon>Rosales</taxon>
        <taxon>Rosaceae</taxon>
        <taxon>Rosoideae</taxon>
        <taxon>Rosoideae incertae sedis</taxon>
        <taxon>Rosa</taxon>
    </lineage>
</organism>
<dbReference type="Gene3D" id="1.10.8.10">
    <property type="entry name" value="DNA helicase RuvA subunit, C-terminal domain"/>
    <property type="match status" value="1"/>
</dbReference>
<dbReference type="AlphaFoldDB" id="A0A2P6RW03"/>
<dbReference type="CDD" id="cd14279">
    <property type="entry name" value="CUE"/>
    <property type="match status" value="1"/>
</dbReference>
<feature type="domain" description="CUE" evidence="1">
    <location>
        <begin position="38"/>
        <end position="81"/>
    </location>
</feature>
<dbReference type="STRING" id="74649.A0A2P6RW03"/>
<comment type="caution">
    <text evidence="2">The sequence shown here is derived from an EMBL/GenBank/DDBJ whole genome shotgun (WGS) entry which is preliminary data.</text>
</comment>
<reference evidence="2 3" key="1">
    <citation type="journal article" date="2018" name="Nat. Genet.">
        <title>The Rosa genome provides new insights in the design of modern roses.</title>
        <authorList>
            <person name="Bendahmane M."/>
        </authorList>
    </citation>
    <scope>NUCLEOTIDE SEQUENCE [LARGE SCALE GENOMIC DNA]</scope>
    <source>
        <strain evidence="3">cv. Old Blush</strain>
    </source>
</reference>
<dbReference type="PANTHER" id="PTHR31245">
    <property type="entry name" value="UBIQUITIN SYSTEM COMPONENT CUE PROTEIN"/>
    <property type="match status" value="1"/>
</dbReference>
<dbReference type="SUPFAM" id="SSF46934">
    <property type="entry name" value="UBA-like"/>
    <property type="match status" value="1"/>
</dbReference>
<accession>A0A2P6RW03</accession>
<dbReference type="Gramene" id="PRQ50603">
    <property type="protein sequence ID" value="PRQ50603"/>
    <property type="gene ID" value="RchiOBHm_Chr2g0135081"/>
</dbReference>
<dbReference type="InterPro" id="IPR003892">
    <property type="entry name" value="CUE"/>
</dbReference>
<dbReference type="Proteomes" id="UP000238479">
    <property type="component" value="Chromosome 2"/>
</dbReference>
<gene>
    <name evidence="2" type="ORF">RchiOBHm_Chr2g0135081</name>
</gene>
<dbReference type="EMBL" id="PDCK01000040">
    <property type="protein sequence ID" value="PRQ50603.1"/>
    <property type="molecule type" value="Genomic_DNA"/>
</dbReference>
<proteinExistence type="predicted"/>
<evidence type="ECO:0000313" key="2">
    <source>
        <dbReference type="EMBL" id="PRQ50603.1"/>
    </source>
</evidence>
<dbReference type="PROSITE" id="PS51140">
    <property type="entry name" value="CUE"/>
    <property type="match status" value="1"/>
</dbReference>
<name>A0A2P6RW03_ROSCH</name>
<sequence length="260" mass="29127">MSAAVCGSKRSFFEELPPSPPLTKRLRCSSSTSPVRFSSPYLIDQLRSVFPHMDPQILERALEECGNDIDAAIKRLHELHIGYGDENAVPAAEPNDILQKGVLNDEEAAAASENPSAPRNLPADGAEWVELFVREMMSASSVDDARGRAAKVLEVLEKSISSRAGAEAAQNFQKENMLLKEQIEGLIRDNSVLKRAVSIQHERQKEYEGRSQEFQHLKQLVTQYQEQLRTLELNNYALTMHLKQAQQGNSMPGRFHPDVF</sequence>
<evidence type="ECO:0000259" key="1">
    <source>
        <dbReference type="PROSITE" id="PS51140"/>
    </source>
</evidence>
<dbReference type="PANTHER" id="PTHR31245:SF20">
    <property type="entry name" value="F18B13.13 PROTEIN"/>
    <property type="match status" value="1"/>
</dbReference>
<dbReference type="Pfam" id="PF02845">
    <property type="entry name" value="CUE"/>
    <property type="match status" value="1"/>
</dbReference>
<dbReference type="GO" id="GO:0043130">
    <property type="term" value="F:ubiquitin binding"/>
    <property type="evidence" value="ECO:0007669"/>
    <property type="project" value="InterPro"/>
</dbReference>